<sequence>MTVVLPLPVSLDGDTEAVVDVVGNDGAGVVAGLALPATTAVVVEVEEVELTEIELGELVVEAVADVADATQAHTELPAASTARPVTAPQPLRTLERAAVLIATANFSE</sequence>
<dbReference type="AlphaFoldDB" id="A0A8H3J1K5"/>
<dbReference type="EMBL" id="CAJPDR010000532">
    <property type="protein sequence ID" value="CAF9938918.1"/>
    <property type="molecule type" value="Genomic_DNA"/>
</dbReference>
<organism evidence="1 2">
    <name type="scientific">Alectoria fallacina</name>
    <dbReference type="NCBI Taxonomy" id="1903189"/>
    <lineage>
        <taxon>Eukaryota</taxon>
        <taxon>Fungi</taxon>
        <taxon>Dikarya</taxon>
        <taxon>Ascomycota</taxon>
        <taxon>Pezizomycotina</taxon>
        <taxon>Lecanoromycetes</taxon>
        <taxon>OSLEUM clade</taxon>
        <taxon>Lecanoromycetidae</taxon>
        <taxon>Lecanorales</taxon>
        <taxon>Lecanorineae</taxon>
        <taxon>Parmeliaceae</taxon>
        <taxon>Alectoria</taxon>
    </lineage>
</organism>
<reference evidence="1" key="1">
    <citation type="submission" date="2021-03" db="EMBL/GenBank/DDBJ databases">
        <authorList>
            <person name="Tagirdzhanova G."/>
        </authorList>
    </citation>
    <scope>NUCLEOTIDE SEQUENCE</scope>
</reference>
<proteinExistence type="predicted"/>
<gene>
    <name evidence="1" type="ORF">ALECFALPRED_007924</name>
</gene>
<accession>A0A8H3J1K5</accession>
<keyword evidence="2" id="KW-1185">Reference proteome</keyword>
<evidence type="ECO:0000313" key="2">
    <source>
        <dbReference type="Proteomes" id="UP000664203"/>
    </source>
</evidence>
<comment type="caution">
    <text evidence="1">The sequence shown here is derived from an EMBL/GenBank/DDBJ whole genome shotgun (WGS) entry which is preliminary data.</text>
</comment>
<name>A0A8H3J1K5_9LECA</name>
<evidence type="ECO:0000313" key="1">
    <source>
        <dbReference type="EMBL" id="CAF9938918.1"/>
    </source>
</evidence>
<protein>
    <submittedName>
        <fullName evidence="1">Uncharacterized protein</fullName>
    </submittedName>
</protein>
<dbReference type="Proteomes" id="UP000664203">
    <property type="component" value="Unassembled WGS sequence"/>
</dbReference>